<gene>
    <name evidence="1" type="ORF">NEOLEDRAFT_1181872</name>
</gene>
<name>A0A165PMC3_9AGAM</name>
<protein>
    <submittedName>
        <fullName evidence="1">Uncharacterized protein</fullName>
    </submittedName>
</protein>
<dbReference type="InParanoid" id="A0A165PMC3"/>
<dbReference type="Proteomes" id="UP000076761">
    <property type="component" value="Unassembled WGS sequence"/>
</dbReference>
<proteinExistence type="predicted"/>
<evidence type="ECO:0000313" key="1">
    <source>
        <dbReference type="EMBL" id="KZT21244.1"/>
    </source>
</evidence>
<accession>A0A165PMC3</accession>
<sequence length="277" mass="30496">MATPVVTTANNTGEQLQVNPLAHSTLTPGLRSHDDYTMIRVRSSPAPSVNQGSRPPSRINEEAGHFLHHVDNIQRYVEDMLFKMNDFACRIRAQFDHGGMTMEEIWHTHNAMAEGQRQIEAFTAFAKRSSAGSSGSPSRWSAYSNQAAENLVLRHDPVGQCKEEQHNYVAPPGLPLPITLQGMRPLAMRSPPPIGANAPLPHNMQGMMDSSMPARVPVNSQMPSVQEGATACIGHSMSMSTMTPRLSQQPPLQPRGQYQQHMNVDDGLHDFPPHLGE</sequence>
<dbReference type="EMBL" id="KV425609">
    <property type="protein sequence ID" value="KZT21244.1"/>
    <property type="molecule type" value="Genomic_DNA"/>
</dbReference>
<keyword evidence="2" id="KW-1185">Reference proteome</keyword>
<dbReference type="AlphaFoldDB" id="A0A165PMC3"/>
<organism evidence="1 2">
    <name type="scientific">Neolentinus lepideus HHB14362 ss-1</name>
    <dbReference type="NCBI Taxonomy" id="1314782"/>
    <lineage>
        <taxon>Eukaryota</taxon>
        <taxon>Fungi</taxon>
        <taxon>Dikarya</taxon>
        <taxon>Basidiomycota</taxon>
        <taxon>Agaricomycotina</taxon>
        <taxon>Agaricomycetes</taxon>
        <taxon>Gloeophyllales</taxon>
        <taxon>Gloeophyllaceae</taxon>
        <taxon>Neolentinus</taxon>
    </lineage>
</organism>
<evidence type="ECO:0000313" key="2">
    <source>
        <dbReference type="Proteomes" id="UP000076761"/>
    </source>
</evidence>
<reference evidence="1 2" key="1">
    <citation type="journal article" date="2016" name="Mol. Biol. Evol.">
        <title>Comparative Genomics of Early-Diverging Mushroom-Forming Fungi Provides Insights into the Origins of Lignocellulose Decay Capabilities.</title>
        <authorList>
            <person name="Nagy L.G."/>
            <person name="Riley R."/>
            <person name="Tritt A."/>
            <person name="Adam C."/>
            <person name="Daum C."/>
            <person name="Floudas D."/>
            <person name="Sun H."/>
            <person name="Yadav J.S."/>
            <person name="Pangilinan J."/>
            <person name="Larsson K.H."/>
            <person name="Matsuura K."/>
            <person name="Barry K."/>
            <person name="Labutti K."/>
            <person name="Kuo R."/>
            <person name="Ohm R.A."/>
            <person name="Bhattacharya S.S."/>
            <person name="Shirouzu T."/>
            <person name="Yoshinaga Y."/>
            <person name="Martin F.M."/>
            <person name="Grigoriev I.V."/>
            <person name="Hibbett D.S."/>
        </authorList>
    </citation>
    <scope>NUCLEOTIDE SEQUENCE [LARGE SCALE GENOMIC DNA]</scope>
    <source>
        <strain evidence="1 2">HHB14362 ss-1</strain>
    </source>
</reference>